<dbReference type="PANTHER" id="PTHR22604:SF105">
    <property type="entry name" value="TRANS-1,2-DIHYDROBENZENE-1,2-DIOL DEHYDROGENASE"/>
    <property type="match status" value="1"/>
</dbReference>
<evidence type="ECO:0000259" key="11">
    <source>
        <dbReference type="Pfam" id="PF01408"/>
    </source>
</evidence>
<comment type="catalytic activity">
    <reaction evidence="10">
        <text>D-xylose + NADP(+) = D-xylono-1,5-lactone + NADPH + H(+)</text>
        <dbReference type="Rhea" id="RHEA:22000"/>
        <dbReference type="ChEBI" id="CHEBI:15378"/>
        <dbReference type="ChEBI" id="CHEBI:15867"/>
        <dbReference type="ChEBI" id="CHEBI:53455"/>
        <dbReference type="ChEBI" id="CHEBI:57783"/>
        <dbReference type="ChEBI" id="CHEBI:58349"/>
        <dbReference type="EC" id="1.1.1.179"/>
    </reaction>
</comment>
<evidence type="ECO:0000313" key="13">
    <source>
        <dbReference type="EMBL" id="CAG6444112.1"/>
    </source>
</evidence>
<dbReference type="InterPro" id="IPR000683">
    <property type="entry name" value="Gfo/Idh/MocA-like_OxRdtase_N"/>
</dbReference>
<comment type="catalytic activity">
    <reaction evidence="9">
        <text>(1R,2R)-1,2-dihydrobenzene-1,2-diol + NADP(+) = catechol + NADPH + H(+)</text>
        <dbReference type="Rhea" id="RHEA:16729"/>
        <dbReference type="ChEBI" id="CHEBI:10702"/>
        <dbReference type="ChEBI" id="CHEBI:15378"/>
        <dbReference type="ChEBI" id="CHEBI:18135"/>
        <dbReference type="ChEBI" id="CHEBI:57783"/>
        <dbReference type="ChEBI" id="CHEBI:58349"/>
        <dbReference type="EC" id="1.3.1.20"/>
    </reaction>
</comment>
<sequence>MAPLRWGIVSAGKISHDFTTALATWPKEQHLAVAVSARKLADAEQFAKMHGLAKAYEGYEALAKDAEIDVVYIGAINPAHYEIGRLMLDHGKHVLCEKPLCINEGQSKRLLAHAQAKKLFFMEAIWSRFFPSYVQLRDRIDAGELGDIQQVEVAFGFPLADVDRLRMKQLGGGTVLDLGVYTIQVILWAYRAAPTKIVAKGKLNEDGVDLEVSAELHFANGGIARMKTSALEKQTNTATVRGSKGTMTLHDFWCPLALTDIDGSRKEYTLPDGARHPFNFQNSCGLRYEAEEVRQCIAGGRLESASVPHSESLLIARIQDEIRRQIGVQFPEDAVFKV</sequence>
<evidence type="ECO:0000256" key="6">
    <source>
        <dbReference type="ARBA" id="ARBA00042926"/>
    </source>
</evidence>
<evidence type="ECO:0000256" key="1">
    <source>
        <dbReference type="ARBA" id="ARBA00010928"/>
    </source>
</evidence>
<dbReference type="GO" id="GO:0000166">
    <property type="term" value="F:nucleotide binding"/>
    <property type="evidence" value="ECO:0007669"/>
    <property type="project" value="InterPro"/>
</dbReference>
<dbReference type="AlphaFoldDB" id="A0A8D7ZWM8"/>
<organism evidence="13">
    <name type="scientific">Culex pipiens</name>
    <name type="common">House mosquito</name>
    <dbReference type="NCBI Taxonomy" id="7175"/>
    <lineage>
        <taxon>Eukaryota</taxon>
        <taxon>Metazoa</taxon>
        <taxon>Ecdysozoa</taxon>
        <taxon>Arthropoda</taxon>
        <taxon>Hexapoda</taxon>
        <taxon>Insecta</taxon>
        <taxon>Pterygota</taxon>
        <taxon>Neoptera</taxon>
        <taxon>Endopterygota</taxon>
        <taxon>Diptera</taxon>
        <taxon>Nematocera</taxon>
        <taxon>Culicoidea</taxon>
        <taxon>Culicidae</taxon>
        <taxon>Culicinae</taxon>
        <taxon>Culicini</taxon>
        <taxon>Culex</taxon>
        <taxon>Culex</taxon>
    </lineage>
</organism>
<comment type="similarity">
    <text evidence="1">Belongs to the Gfo/Idh/MocA family.</text>
</comment>
<evidence type="ECO:0000256" key="7">
    <source>
        <dbReference type="ARBA" id="ARBA00042988"/>
    </source>
</evidence>
<name>A0A8D7ZWM8_CULPI</name>
<evidence type="ECO:0000256" key="8">
    <source>
        <dbReference type="ARBA" id="ARBA00043025"/>
    </source>
</evidence>
<dbReference type="Pfam" id="PF01408">
    <property type="entry name" value="GFO_IDH_MocA"/>
    <property type="match status" value="1"/>
</dbReference>
<keyword evidence="2" id="KW-0560">Oxidoreductase</keyword>
<dbReference type="EC" id="1.3.1.20" evidence="3"/>
<feature type="domain" description="GFO/IDH/MocA-like oxidoreductase" evidence="12">
    <location>
        <begin position="133"/>
        <end position="247"/>
    </location>
</feature>
<dbReference type="InterPro" id="IPR055170">
    <property type="entry name" value="GFO_IDH_MocA-like_dom"/>
</dbReference>
<protein>
    <recommendedName>
        <fullName evidence="5">Trans-1,2-dihydrobenzene-1,2-diol dehydrogenase</fullName>
        <ecNumber evidence="4">1.1.1.179</ecNumber>
        <ecNumber evidence="3">1.3.1.20</ecNumber>
    </recommendedName>
    <alternativeName>
        <fullName evidence="8">D-xylose 1-dehydrogenase</fullName>
    </alternativeName>
    <alternativeName>
        <fullName evidence="7">D-xylose-NADP dehydrogenase</fullName>
    </alternativeName>
    <alternativeName>
        <fullName evidence="6">Dimeric dihydrodiol dehydrogenase</fullName>
    </alternativeName>
</protein>
<evidence type="ECO:0000256" key="5">
    <source>
        <dbReference type="ARBA" id="ARBA00040603"/>
    </source>
</evidence>
<accession>A0A8D7ZWM8</accession>
<feature type="domain" description="Gfo/Idh/MocA-like oxidoreductase N-terminal" evidence="11">
    <location>
        <begin position="4"/>
        <end position="122"/>
    </location>
</feature>
<proteinExistence type="inferred from homology"/>
<evidence type="ECO:0000256" key="10">
    <source>
        <dbReference type="ARBA" id="ARBA00049233"/>
    </source>
</evidence>
<dbReference type="SUPFAM" id="SSF51735">
    <property type="entry name" value="NAD(P)-binding Rossmann-fold domains"/>
    <property type="match status" value="1"/>
</dbReference>
<dbReference type="Pfam" id="PF22725">
    <property type="entry name" value="GFO_IDH_MocA_C3"/>
    <property type="match status" value="1"/>
</dbReference>
<reference evidence="13" key="1">
    <citation type="submission" date="2021-05" db="EMBL/GenBank/DDBJ databases">
        <authorList>
            <person name="Alioto T."/>
            <person name="Alioto T."/>
            <person name="Gomez Garrido J."/>
        </authorList>
    </citation>
    <scope>NUCLEOTIDE SEQUENCE</scope>
</reference>
<dbReference type="Gene3D" id="3.30.360.10">
    <property type="entry name" value="Dihydrodipicolinate Reductase, domain 2"/>
    <property type="match status" value="1"/>
</dbReference>
<dbReference type="GO" id="GO:0047115">
    <property type="term" value="F:trans-1,2-dihydrobenzene-1,2-diol dehydrogenase activity"/>
    <property type="evidence" value="ECO:0007669"/>
    <property type="project" value="UniProtKB-EC"/>
</dbReference>
<dbReference type="EC" id="1.1.1.179" evidence="4"/>
<dbReference type="InterPro" id="IPR050984">
    <property type="entry name" value="Gfo/Idh/MocA_domain"/>
</dbReference>
<dbReference type="PANTHER" id="PTHR22604">
    <property type="entry name" value="OXIDOREDUCTASES"/>
    <property type="match status" value="1"/>
</dbReference>
<evidence type="ECO:0000256" key="3">
    <source>
        <dbReference type="ARBA" id="ARBA00038853"/>
    </source>
</evidence>
<dbReference type="Gene3D" id="3.40.50.720">
    <property type="entry name" value="NAD(P)-binding Rossmann-like Domain"/>
    <property type="match status" value="1"/>
</dbReference>
<dbReference type="GO" id="GO:0047837">
    <property type="term" value="F:D-xylose 1-dehydrogenase (NADP+) activity"/>
    <property type="evidence" value="ECO:0007669"/>
    <property type="project" value="UniProtKB-EC"/>
</dbReference>
<dbReference type="InterPro" id="IPR036291">
    <property type="entry name" value="NAD(P)-bd_dom_sf"/>
</dbReference>
<dbReference type="SUPFAM" id="SSF55347">
    <property type="entry name" value="Glyceraldehyde-3-phosphate dehydrogenase-like, C-terminal domain"/>
    <property type="match status" value="1"/>
</dbReference>
<evidence type="ECO:0000259" key="12">
    <source>
        <dbReference type="Pfam" id="PF22725"/>
    </source>
</evidence>
<evidence type="ECO:0000256" key="4">
    <source>
        <dbReference type="ARBA" id="ARBA00038984"/>
    </source>
</evidence>
<evidence type="ECO:0000256" key="9">
    <source>
        <dbReference type="ARBA" id="ARBA00047423"/>
    </source>
</evidence>
<dbReference type="EMBL" id="HBUE01002142">
    <property type="protein sequence ID" value="CAG6444112.1"/>
    <property type="molecule type" value="Transcribed_RNA"/>
</dbReference>
<evidence type="ECO:0000256" key="2">
    <source>
        <dbReference type="ARBA" id="ARBA00023002"/>
    </source>
</evidence>